<protein>
    <submittedName>
        <fullName evidence="1">Uncharacterized protein</fullName>
    </submittedName>
</protein>
<evidence type="ECO:0000313" key="1">
    <source>
        <dbReference type="EMBL" id="RVE72112.1"/>
    </source>
</evidence>
<reference evidence="1 2" key="2">
    <citation type="submission" date="2019-01" db="EMBL/GenBank/DDBJ databases">
        <title>A chromosome length genome reference of the Java medaka (oryzias javanicus).</title>
        <authorList>
            <person name="Herpin A."/>
            <person name="Takehana Y."/>
            <person name="Naruse K."/>
            <person name="Ansai S."/>
            <person name="Kawaguchi M."/>
        </authorList>
    </citation>
    <scope>NUCLEOTIDE SEQUENCE [LARGE SCALE GENOMIC DNA]</scope>
    <source>
        <strain evidence="1">RS831</strain>
        <tissue evidence="1">Whole body</tissue>
    </source>
</reference>
<keyword evidence="2" id="KW-1185">Reference proteome</keyword>
<dbReference type="Proteomes" id="UP000283210">
    <property type="component" value="Chromosome 6"/>
</dbReference>
<reference evidence="1 2" key="1">
    <citation type="submission" date="2018-11" db="EMBL/GenBank/DDBJ databases">
        <authorList>
            <person name="Lopez-Roques C."/>
            <person name="Donnadieu C."/>
            <person name="Bouchez O."/>
            <person name="Klopp C."/>
            <person name="Cabau C."/>
            <person name="Zahm M."/>
        </authorList>
    </citation>
    <scope>NUCLEOTIDE SEQUENCE [LARGE SCALE GENOMIC DNA]</scope>
    <source>
        <strain evidence="1">RS831</strain>
        <tissue evidence="1">Whole body</tissue>
    </source>
</reference>
<evidence type="ECO:0000313" key="2">
    <source>
        <dbReference type="Proteomes" id="UP000283210"/>
    </source>
</evidence>
<sequence length="83" mass="9546">MTAAAQRYPNNVVPAVWRIPSPIASDKNLGQWWTLVTVIYIIQTTTPNCKAVRKSERWRLNWMAAKKGTFWGQWRGGRCTVVI</sequence>
<dbReference type="AlphaFoldDB" id="A0A3S2PCQ8"/>
<proteinExistence type="predicted"/>
<accession>A0A3S2PCQ8</accession>
<name>A0A3S2PCQ8_ORYJA</name>
<organism evidence="1 2">
    <name type="scientific">Oryzias javanicus</name>
    <name type="common">Javanese ricefish</name>
    <name type="synonym">Aplocheilus javanicus</name>
    <dbReference type="NCBI Taxonomy" id="123683"/>
    <lineage>
        <taxon>Eukaryota</taxon>
        <taxon>Metazoa</taxon>
        <taxon>Chordata</taxon>
        <taxon>Craniata</taxon>
        <taxon>Vertebrata</taxon>
        <taxon>Euteleostomi</taxon>
        <taxon>Actinopterygii</taxon>
        <taxon>Neopterygii</taxon>
        <taxon>Teleostei</taxon>
        <taxon>Neoteleostei</taxon>
        <taxon>Acanthomorphata</taxon>
        <taxon>Ovalentaria</taxon>
        <taxon>Atherinomorphae</taxon>
        <taxon>Beloniformes</taxon>
        <taxon>Adrianichthyidae</taxon>
        <taxon>Oryziinae</taxon>
        <taxon>Oryzias</taxon>
    </lineage>
</organism>
<gene>
    <name evidence="1" type="ORF">OJAV_G00058670</name>
</gene>
<dbReference type="EMBL" id="CM012442">
    <property type="protein sequence ID" value="RVE72112.1"/>
    <property type="molecule type" value="Genomic_DNA"/>
</dbReference>